<dbReference type="RefSeq" id="WP_080887480.1">
    <property type="nucleotide sequence ID" value="NZ_LT828648.1"/>
</dbReference>
<dbReference type="Gene3D" id="2.60.120.1440">
    <property type="match status" value="1"/>
</dbReference>
<dbReference type="InterPro" id="IPR006860">
    <property type="entry name" value="FecR"/>
</dbReference>
<feature type="domain" description="FecR protein" evidence="2">
    <location>
        <begin position="66"/>
        <end position="163"/>
    </location>
</feature>
<dbReference type="PANTHER" id="PTHR38731">
    <property type="entry name" value="LIPL45-RELATED LIPOPROTEIN-RELATED"/>
    <property type="match status" value="1"/>
</dbReference>
<sequence length="211" mass="22727">MMILRHVLLAVPLLALLNLTPIPQAAADNIPIGTATNAVGTLVIVRTDGVQQRLQGKGNIPLYEGDVLKTDASSQALITFSEGIEVALNEDTSFKLLSRWEKDKPTVRILRLKQGEVWAKTAGGPKRFEVETPVATASVKETEFNLKVQEDGQSILTVIEGIVQFGTPFGTCPIRTDTISYGVRGKKCTKPATSDAKAAKSWTEAVRGGVK</sequence>
<evidence type="ECO:0000313" key="3">
    <source>
        <dbReference type="EMBL" id="SLM49211.1"/>
    </source>
</evidence>
<proteinExistence type="predicted"/>
<dbReference type="STRING" id="1325564.NSJP_3044"/>
<feature type="chain" id="PRO_5010712511" description="FecR protein domain-containing protein" evidence="1">
    <location>
        <begin position="27"/>
        <end position="211"/>
    </location>
</feature>
<dbReference type="OrthoDB" id="9813091at2"/>
<evidence type="ECO:0000313" key="4">
    <source>
        <dbReference type="Proteomes" id="UP000192042"/>
    </source>
</evidence>
<reference evidence="3 4" key="1">
    <citation type="submission" date="2017-03" db="EMBL/GenBank/DDBJ databases">
        <authorList>
            <person name="Afonso C.L."/>
            <person name="Miller P.J."/>
            <person name="Scott M.A."/>
            <person name="Spackman E."/>
            <person name="Goraichik I."/>
            <person name="Dimitrov K.M."/>
            <person name="Suarez D.L."/>
            <person name="Swayne D.E."/>
        </authorList>
    </citation>
    <scope>NUCLEOTIDE SEQUENCE [LARGE SCALE GENOMIC DNA]</scope>
    <source>
        <strain evidence="3">Genome sequencing of Nitrospira japonica strain NJ11</strain>
    </source>
</reference>
<dbReference type="Proteomes" id="UP000192042">
    <property type="component" value="Chromosome I"/>
</dbReference>
<accession>A0A1W1I8G2</accession>
<name>A0A1W1I8G2_9BACT</name>
<keyword evidence="4" id="KW-1185">Reference proteome</keyword>
<dbReference type="AlphaFoldDB" id="A0A1W1I8G2"/>
<organism evidence="3 4">
    <name type="scientific">Nitrospira japonica</name>
    <dbReference type="NCBI Taxonomy" id="1325564"/>
    <lineage>
        <taxon>Bacteria</taxon>
        <taxon>Pseudomonadati</taxon>
        <taxon>Nitrospirota</taxon>
        <taxon>Nitrospiria</taxon>
        <taxon>Nitrospirales</taxon>
        <taxon>Nitrospiraceae</taxon>
        <taxon>Nitrospira</taxon>
    </lineage>
</organism>
<evidence type="ECO:0000256" key="1">
    <source>
        <dbReference type="SAM" id="SignalP"/>
    </source>
</evidence>
<evidence type="ECO:0000259" key="2">
    <source>
        <dbReference type="Pfam" id="PF04773"/>
    </source>
</evidence>
<feature type="signal peptide" evidence="1">
    <location>
        <begin position="1"/>
        <end position="26"/>
    </location>
</feature>
<dbReference type="Pfam" id="PF04773">
    <property type="entry name" value="FecR"/>
    <property type="match status" value="1"/>
</dbReference>
<gene>
    <name evidence="3" type="ORF">NSJP_3044</name>
</gene>
<dbReference type="KEGG" id="nja:NSJP_3044"/>
<keyword evidence="1" id="KW-0732">Signal</keyword>
<dbReference type="EMBL" id="LT828648">
    <property type="protein sequence ID" value="SLM49211.1"/>
    <property type="molecule type" value="Genomic_DNA"/>
</dbReference>
<protein>
    <recommendedName>
        <fullName evidence="2">FecR protein domain-containing protein</fullName>
    </recommendedName>
</protein>